<protein>
    <recommendedName>
        <fullName evidence="4">DUF3039 domain-containing protein</fullName>
    </recommendedName>
</protein>
<reference evidence="2" key="1">
    <citation type="submission" date="2021-04" db="EMBL/GenBank/DDBJ databases">
        <title>Pseudonocardia sp. nov., isolated from sandy soil of mangrove forest.</title>
        <authorList>
            <person name="Zan Z."/>
            <person name="Huang R."/>
            <person name="Liu W."/>
        </authorList>
    </citation>
    <scope>NUCLEOTIDE SEQUENCE</scope>
    <source>
        <strain evidence="2">S2-4</strain>
    </source>
</reference>
<dbReference type="Proteomes" id="UP001165283">
    <property type="component" value="Unassembled WGS sequence"/>
</dbReference>
<dbReference type="EMBL" id="JAGSOV010000062">
    <property type="protein sequence ID" value="MCO1659142.1"/>
    <property type="molecule type" value="Genomic_DNA"/>
</dbReference>
<name>A0ABT1A7Z2_9PSEU</name>
<organism evidence="2 3">
    <name type="scientific">Pseudonocardia humida</name>
    <dbReference type="NCBI Taxonomy" id="2800819"/>
    <lineage>
        <taxon>Bacteria</taxon>
        <taxon>Bacillati</taxon>
        <taxon>Actinomycetota</taxon>
        <taxon>Actinomycetes</taxon>
        <taxon>Pseudonocardiales</taxon>
        <taxon>Pseudonocardiaceae</taxon>
        <taxon>Pseudonocardia</taxon>
    </lineage>
</organism>
<dbReference type="RefSeq" id="WP_252443812.1">
    <property type="nucleotide sequence ID" value="NZ_JAGSOV010000062.1"/>
</dbReference>
<sequence length="103" mass="11289">MSREHRQSPRGQLFDASINDARQPAPIRPPSTTIRITCLTDGLAHDVPDAQLAAAANDRAGCYIAVCGHVVTAASMVEPDGKRCSLCDEVFGLNRPPRRRRFF</sequence>
<evidence type="ECO:0000313" key="2">
    <source>
        <dbReference type="EMBL" id="MCO1659142.1"/>
    </source>
</evidence>
<proteinExistence type="predicted"/>
<keyword evidence="3" id="KW-1185">Reference proteome</keyword>
<evidence type="ECO:0000313" key="3">
    <source>
        <dbReference type="Proteomes" id="UP001165283"/>
    </source>
</evidence>
<evidence type="ECO:0008006" key="4">
    <source>
        <dbReference type="Google" id="ProtNLM"/>
    </source>
</evidence>
<comment type="caution">
    <text evidence="2">The sequence shown here is derived from an EMBL/GenBank/DDBJ whole genome shotgun (WGS) entry which is preliminary data.</text>
</comment>
<accession>A0ABT1A7Z2</accession>
<gene>
    <name evidence="2" type="ORF">KDL28_29135</name>
</gene>
<feature type="region of interest" description="Disordered" evidence="1">
    <location>
        <begin position="1"/>
        <end position="30"/>
    </location>
</feature>
<evidence type="ECO:0000256" key="1">
    <source>
        <dbReference type="SAM" id="MobiDB-lite"/>
    </source>
</evidence>